<dbReference type="AlphaFoldDB" id="A0A1M6MQH6"/>
<dbReference type="EMBL" id="FRAB01000008">
    <property type="protein sequence ID" value="SHJ85727.1"/>
    <property type="molecule type" value="Genomic_DNA"/>
</dbReference>
<dbReference type="RefSeq" id="WP_073428336.1">
    <property type="nucleotide sequence ID" value="NZ_CADFGY010000010.1"/>
</dbReference>
<dbReference type="GeneID" id="301982515"/>
<organism evidence="1 2">
    <name type="scientific">Paraburkholderia terricola</name>
    <dbReference type="NCBI Taxonomy" id="169427"/>
    <lineage>
        <taxon>Bacteria</taxon>
        <taxon>Pseudomonadati</taxon>
        <taxon>Pseudomonadota</taxon>
        <taxon>Betaproteobacteria</taxon>
        <taxon>Burkholderiales</taxon>
        <taxon>Burkholderiaceae</taxon>
        <taxon>Paraburkholderia</taxon>
    </lineage>
</organism>
<name>A0A1M6MQH6_9BURK</name>
<evidence type="ECO:0000313" key="1">
    <source>
        <dbReference type="EMBL" id="SHJ85727.1"/>
    </source>
</evidence>
<proteinExistence type="predicted"/>
<accession>A0A1M6MQH6</accession>
<protein>
    <submittedName>
        <fullName evidence="1">Type III secretion inner rod protein HrpB2</fullName>
    </submittedName>
</protein>
<dbReference type="NCBIfam" id="TIGR02558">
    <property type="entry name" value="HrpB2"/>
    <property type="match status" value="1"/>
</dbReference>
<gene>
    <name evidence="1" type="ORF">SAMN05192548_100847</name>
</gene>
<dbReference type="STRING" id="169427.SAMN05192548_100847"/>
<dbReference type="InterPro" id="IPR013391">
    <property type="entry name" value="T3SS_HrpB2"/>
</dbReference>
<evidence type="ECO:0000313" key="2">
    <source>
        <dbReference type="Proteomes" id="UP000184395"/>
    </source>
</evidence>
<dbReference type="OrthoDB" id="9005995at2"/>
<reference evidence="1 2" key="1">
    <citation type="submission" date="2016-11" db="EMBL/GenBank/DDBJ databases">
        <authorList>
            <person name="Jaros S."/>
            <person name="Januszkiewicz K."/>
            <person name="Wedrychowicz H."/>
        </authorList>
    </citation>
    <scope>NUCLEOTIDE SEQUENCE [LARGE SCALE GENOMIC DNA]</scope>
    <source>
        <strain evidence="1 2">LMG 20594</strain>
    </source>
</reference>
<dbReference type="Proteomes" id="UP000184395">
    <property type="component" value="Unassembled WGS sequence"/>
</dbReference>
<dbReference type="KEGG" id="pts:CUJ90_30970"/>
<sequence length="133" mass="14073">MTLPVTSKQFEAALQAATSMPATQPGADPALQQAGERFASMMQNPRMAAPVHGDDMNTNVIARMAVTQDAELQQSVNDVVALSSQAGNMSLPEMTAAAMKTTLELATTQLDMQAKMGVVNSSKSSIETLMKNQ</sequence>
<dbReference type="Pfam" id="PF09487">
    <property type="entry name" value="HrpB2"/>
    <property type="match status" value="1"/>
</dbReference>